<protein>
    <submittedName>
        <fullName evidence="2">Uncharacterized protein</fullName>
    </submittedName>
</protein>
<dbReference type="KEGG" id="ddb:E7747_15090"/>
<evidence type="ECO:0000313" key="2">
    <source>
        <dbReference type="EMBL" id="QCD43465.1"/>
    </source>
</evidence>
<name>A0A4P7W7N6_9BACT</name>
<feature type="signal peptide" evidence="1">
    <location>
        <begin position="1"/>
        <end position="33"/>
    </location>
</feature>
<sequence>MKSFKSYRNMSTTIFNKIIIAVAATAIHAIAIAQEAVDSIPAHELNEVVVQAPKVIRKADMDVYYPSRSAIENSRNGMQLLTNLMIPSLTVTDALGTITAAGQSVQIRINGRASSVDEVKALLPETIKRVEWINNPGLRYNGANYVLNFIVANPTLGGSLQAEGRQALNSAWGDYFADSKFNNGRSQFEVGSLFKLTDNVKSHRDYKETFTYPDGNSLTRTESPLGGHVDNTFGRLWSSYSYIKPDTTTFYVSASVAPTFSDNWMSNGLLSLSDGTDDIILTDSHGSKGTTPKFSAYLEHHFAGKHTIVVDFNSSLYFGKSYSDYIEQLPDHSDFLTDIHTMIKDQNQAYGLEANYIRKWRNSRLTIGASYTANRNRSTYENLGGEIFHQRQDKVYFFTEYFQRLNNVTVTAGLGAQYTDYLFKETNQGNHSWNLRPQATVSYRLNQDHQFRLSFQSWQSTPSLSESNIAPQQIDGFQWRIGNPNLKTASSYMLTFRYNFNLPRVAGTFGVRAFNSPNAITPYLYWDENKLITSYENSRGLRNLTFFLSPQIEIIPDWMMASGHIQYRVECMKGSGYRLYNHNWSGNANIMLSHWGFELIGQYVRAQHDLWGEKISWGENLSIIQFSYNWKNWQFSTGIIMPFGKYDQGSKMLSKWNTNEQHMRLDMRMPYISVSYNFQWGRQKRGAHKLINADADVNTSTAGGR</sequence>
<keyword evidence="3" id="KW-1185">Reference proteome</keyword>
<accession>A0A4P7W7N6</accession>
<dbReference type="RefSeq" id="WP_136416830.1">
    <property type="nucleotide sequence ID" value="NZ_CP039396.1"/>
</dbReference>
<dbReference type="AlphaFoldDB" id="A0A4P7W7N6"/>
<proteinExistence type="predicted"/>
<evidence type="ECO:0000313" key="3">
    <source>
        <dbReference type="Proteomes" id="UP000297149"/>
    </source>
</evidence>
<reference evidence="3" key="1">
    <citation type="submission" date="2019-02" db="EMBL/GenBank/DDBJ databases">
        <title>Isolation and identification of novel species under the genus Muribaculum.</title>
        <authorList>
            <person name="Miyake S."/>
            <person name="Ding Y."/>
            <person name="Low A."/>
            <person name="Soh M."/>
            <person name="Seedorf H."/>
        </authorList>
    </citation>
    <scope>NUCLEOTIDE SEQUENCE [LARGE SCALE GENOMIC DNA]</scope>
    <source>
        <strain evidence="3">H5</strain>
    </source>
</reference>
<dbReference type="SUPFAM" id="SSF56935">
    <property type="entry name" value="Porins"/>
    <property type="match status" value="1"/>
</dbReference>
<feature type="chain" id="PRO_5020291007" evidence="1">
    <location>
        <begin position="34"/>
        <end position="705"/>
    </location>
</feature>
<dbReference type="Proteomes" id="UP000297149">
    <property type="component" value="Chromosome"/>
</dbReference>
<gene>
    <name evidence="2" type="ORF">E7747_15090</name>
</gene>
<dbReference type="EMBL" id="CP039396">
    <property type="protein sequence ID" value="QCD43465.1"/>
    <property type="molecule type" value="Genomic_DNA"/>
</dbReference>
<evidence type="ECO:0000256" key="1">
    <source>
        <dbReference type="SAM" id="SignalP"/>
    </source>
</evidence>
<organism evidence="2 3">
    <name type="scientific">Duncaniella dubosii</name>
    <dbReference type="NCBI Taxonomy" id="2518971"/>
    <lineage>
        <taxon>Bacteria</taxon>
        <taxon>Pseudomonadati</taxon>
        <taxon>Bacteroidota</taxon>
        <taxon>Bacteroidia</taxon>
        <taxon>Bacteroidales</taxon>
        <taxon>Muribaculaceae</taxon>
        <taxon>Duncaniella</taxon>
    </lineage>
</organism>
<keyword evidence="1" id="KW-0732">Signal</keyword>